<dbReference type="InterPro" id="IPR051205">
    <property type="entry name" value="UbiH/COQ6_monooxygenase"/>
</dbReference>
<organism evidence="8">
    <name type="scientific">marine sediment metagenome</name>
    <dbReference type="NCBI Taxonomy" id="412755"/>
    <lineage>
        <taxon>unclassified sequences</taxon>
        <taxon>metagenomes</taxon>
        <taxon>ecological metagenomes</taxon>
    </lineage>
</organism>
<reference evidence="8" key="1">
    <citation type="journal article" date="2015" name="Nature">
        <title>Complex archaea that bridge the gap between prokaryotes and eukaryotes.</title>
        <authorList>
            <person name="Spang A."/>
            <person name="Saw J.H."/>
            <person name="Jorgensen S.L."/>
            <person name="Zaremba-Niedzwiedzka K."/>
            <person name="Martijn J."/>
            <person name="Lind A.E."/>
            <person name="van Eijk R."/>
            <person name="Schleper C."/>
            <person name="Guy L."/>
            <person name="Ettema T.J."/>
        </authorList>
    </citation>
    <scope>NUCLEOTIDE SEQUENCE</scope>
</reference>
<dbReference type="InterPro" id="IPR018168">
    <property type="entry name" value="Ubi_Hdrlase_CS"/>
</dbReference>
<evidence type="ECO:0000256" key="5">
    <source>
        <dbReference type="ARBA" id="ARBA00023002"/>
    </source>
</evidence>
<dbReference type="PANTHER" id="PTHR43876">
    <property type="entry name" value="UBIQUINONE BIOSYNTHESIS MONOOXYGENASE COQ6, MITOCHONDRIAL"/>
    <property type="match status" value="1"/>
</dbReference>
<evidence type="ECO:0000256" key="3">
    <source>
        <dbReference type="ARBA" id="ARBA00022630"/>
    </source>
</evidence>
<comment type="caution">
    <text evidence="8">The sequence shown here is derived from an EMBL/GenBank/DDBJ whole genome shotgun (WGS) entry which is preliminary data.</text>
</comment>
<dbReference type="GO" id="GO:0019168">
    <property type="term" value="F:2-polyprenylphenol 6-hydroxylase activity"/>
    <property type="evidence" value="ECO:0007669"/>
    <property type="project" value="TreeGrafter"/>
</dbReference>
<evidence type="ECO:0000259" key="7">
    <source>
        <dbReference type="Pfam" id="PF01494"/>
    </source>
</evidence>
<dbReference type="PANTHER" id="PTHR43876:SF7">
    <property type="entry name" value="UBIQUINONE BIOSYNTHESIS MONOOXYGENASE COQ6, MITOCHONDRIAL"/>
    <property type="match status" value="1"/>
</dbReference>
<dbReference type="NCBIfam" id="TIGR01988">
    <property type="entry name" value="Ubi-OHases"/>
    <property type="match status" value="1"/>
</dbReference>
<dbReference type="InterPro" id="IPR002938">
    <property type="entry name" value="FAD-bd"/>
</dbReference>
<dbReference type="SUPFAM" id="SSF51905">
    <property type="entry name" value="FAD/NAD(P)-binding domain"/>
    <property type="match status" value="1"/>
</dbReference>
<evidence type="ECO:0000256" key="2">
    <source>
        <dbReference type="ARBA" id="ARBA00005349"/>
    </source>
</evidence>
<dbReference type="AlphaFoldDB" id="A0A0F9Y9R1"/>
<sequence>MSDYDVVIVGAGITGAAMTLALADSGLRIAVIDSKALQGVQEITPAAPVTGTGDYDPRVSAMTAASHRLLTSLGVWQAMPADRLCAYTRMHVHEADGTASIDFAARDIHAPELGHIIENSVLTAALHEGLQRLAGTNNGKTQLTILAPATLEAYQHDAETGTQLTLDGGRHITTGLVIAADGANSPLRAMAGFETREWDYEHQAIVTTIRTRDAHQFTARQCFMDDGVLAFLPLGSPEASGADAEHYCSIVWSLVPERASALMAMDDATFCRALSQASEHWLGPVSECAQRYSFPLRQRHARHYFRDSVVLIGDAAHSIHPLAGQGANLGLLDVQVLADELLRAINSGRLLTDAMVLRRYQRRRKPHNLAMMAMMEGFKRLYADQPLAVRWLRNTGMRAVDKWPLLKNRLIREAIG</sequence>
<evidence type="ECO:0000256" key="1">
    <source>
        <dbReference type="ARBA" id="ARBA00001974"/>
    </source>
</evidence>
<accession>A0A0F9Y9R1</accession>
<dbReference type="EMBL" id="LAZR01000008">
    <property type="protein sequence ID" value="KKO08757.1"/>
    <property type="molecule type" value="Genomic_DNA"/>
</dbReference>
<dbReference type="Gene3D" id="3.50.50.60">
    <property type="entry name" value="FAD/NAD(P)-binding domain"/>
    <property type="match status" value="2"/>
</dbReference>
<dbReference type="GO" id="GO:0006744">
    <property type="term" value="P:ubiquinone biosynthetic process"/>
    <property type="evidence" value="ECO:0007669"/>
    <property type="project" value="InterPro"/>
</dbReference>
<keyword evidence="3" id="KW-0285">Flavoprotein</keyword>
<dbReference type="FunFam" id="3.50.50.60:FF:000021">
    <property type="entry name" value="Ubiquinone biosynthesis monooxygenase COQ6"/>
    <property type="match status" value="1"/>
</dbReference>
<dbReference type="InterPro" id="IPR036188">
    <property type="entry name" value="FAD/NAD-bd_sf"/>
</dbReference>
<comment type="similarity">
    <text evidence="2">Belongs to the UbiH/COQ6 family.</text>
</comment>
<evidence type="ECO:0000256" key="4">
    <source>
        <dbReference type="ARBA" id="ARBA00022827"/>
    </source>
</evidence>
<dbReference type="PRINTS" id="PR00420">
    <property type="entry name" value="RNGMNOXGNASE"/>
</dbReference>
<gene>
    <name evidence="8" type="ORF">LCGC14_0038760</name>
</gene>
<protein>
    <recommendedName>
        <fullName evidence="7">FAD-binding domain-containing protein</fullName>
    </recommendedName>
</protein>
<proteinExistence type="inferred from homology"/>
<name>A0A0F9Y9R1_9ZZZZ</name>
<dbReference type="Pfam" id="PF01494">
    <property type="entry name" value="FAD_binding_3"/>
    <property type="match status" value="1"/>
</dbReference>
<evidence type="ECO:0000313" key="8">
    <source>
        <dbReference type="EMBL" id="KKO08757.1"/>
    </source>
</evidence>
<feature type="domain" description="FAD-binding" evidence="7">
    <location>
        <begin position="3"/>
        <end position="372"/>
    </location>
</feature>
<evidence type="ECO:0000256" key="6">
    <source>
        <dbReference type="ARBA" id="ARBA00023033"/>
    </source>
</evidence>
<dbReference type="GO" id="GO:0071949">
    <property type="term" value="F:FAD binding"/>
    <property type="evidence" value="ECO:0007669"/>
    <property type="project" value="InterPro"/>
</dbReference>
<dbReference type="PROSITE" id="PS01304">
    <property type="entry name" value="UBIH"/>
    <property type="match status" value="1"/>
</dbReference>
<dbReference type="InterPro" id="IPR010971">
    <property type="entry name" value="UbiH/COQ6"/>
</dbReference>
<comment type="cofactor">
    <cofactor evidence="1">
        <name>FAD</name>
        <dbReference type="ChEBI" id="CHEBI:57692"/>
    </cofactor>
</comment>
<keyword evidence="6" id="KW-0503">Monooxygenase</keyword>
<keyword evidence="5" id="KW-0560">Oxidoreductase</keyword>
<keyword evidence="4" id="KW-0274">FAD</keyword>